<dbReference type="STRING" id="420778.A0A1S8BLN1"/>
<dbReference type="EMBL" id="MSZU01000075">
    <property type="protein sequence ID" value="OMP88470.1"/>
    <property type="molecule type" value="Genomic_DNA"/>
</dbReference>
<evidence type="ECO:0000256" key="6">
    <source>
        <dbReference type="SAM" id="Phobius"/>
    </source>
</evidence>
<feature type="region of interest" description="Disordered" evidence="5">
    <location>
        <begin position="125"/>
        <end position="146"/>
    </location>
</feature>
<evidence type="ECO:0000256" key="3">
    <source>
        <dbReference type="ARBA" id="ARBA00022989"/>
    </source>
</evidence>
<dbReference type="GO" id="GO:0046873">
    <property type="term" value="F:metal ion transmembrane transporter activity"/>
    <property type="evidence" value="ECO:0007669"/>
    <property type="project" value="InterPro"/>
</dbReference>
<evidence type="ECO:0000256" key="4">
    <source>
        <dbReference type="ARBA" id="ARBA00023136"/>
    </source>
</evidence>
<dbReference type="InterPro" id="IPR045863">
    <property type="entry name" value="CorA_TM1_TM2"/>
</dbReference>
<evidence type="ECO:0000256" key="1">
    <source>
        <dbReference type="ARBA" id="ARBA00004141"/>
    </source>
</evidence>
<evidence type="ECO:0000256" key="5">
    <source>
        <dbReference type="SAM" id="MobiDB-lite"/>
    </source>
</evidence>
<dbReference type="Proteomes" id="UP000190776">
    <property type="component" value="Unassembled WGS sequence"/>
</dbReference>
<sequence>MYVFFSDLFCLTYPAKVHICVYATQPDLFRTDADVIPCRYTKVLSLRESQMSNHLNRSVGRLTLLGACFVPASIIASILSMGGEYLPGKRDFWIYWVVTIPVVALTSFLLYTGARPQARGSWWTRSQRSAERESRSDTSPHLNRNF</sequence>
<feature type="transmembrane region" description="Helical" evidence="6">
    <location>
        <begin position="93"/>
        <end position="111"/>
    </location>
</feature>
<gene>
    <name evidence="7" type="ORF">BK809_0003227</name>
</gene>
<dbReference type="AlphaFoldDB" id="A0A1S8BLN1"/>
<proteinExistence type="predicted"/>
<comment type="caution">
    <text evidence="7">The sequence shown here is derived from an EMBL/GenBank/DDBJ whole genome shotgun (WGS) entry which is preliminary data.</text>
</comment>
<dbReference type="SUPFAM" id="SSF144083">
    <property type="entry name" value="Magnesium transport protein CorA, transmembrane region"/>
    <property type="match status" value="1"/>
</dbReference>
<accession>A0A1S8BLN1</accession>
<keyword evidence="2 6" id="KW-0812">Transmembrane</keyword>
<dbReference type="Pfam" id="PF01544">
    <property type="entry name" value="CorA"/>
    <property type="match status" value="1"/>
</dbReference>
<dbReference type="InterPro" id="IPR002523">
    <property type="entry name" value="MgTranspt_CorA/ZnTranspt_ZntB"/>
</dbReference>
<dbReference type="Gene3D" id="1.20.58.340">
    <property type="entry name" value="Magnesium transport protein CorA, transmembrane region"/>
    <property type="match status" value="1"/>
</dbReference>
<comment type="subcellular location">
    <subcellularLocation>
        <location evidence="1">Membrane</location>
        <topology evidence="1">Multi-pass membrane protein</topology>
    </subcellularLocation>
</comment>
<evidence type="ECO:0000313" key="7">
    <source>
        <dbReference type="EMBL" id="OMP88470.1"/>
    </source>
</evidence>
<feature type="transmembrane region" description="Helical" evidence="6">
    <location>
        <begin position="59"/>
        <end position="81"/>
    </location>
</feature>
<feature type="compositionally biased region" description="Basic and acidic residues" evidence="5">
    <location>
        <begin position="128"/>
        <end position="138"/>
    </location>
</feature>
<keyword evidence="3 6" id="KW-1133">Transmembrane helix</keyword>
<protein>
    <submittedName>
        <fullName evidence="7">Uncharacterized protein</fullName>
    </submittedName>
</protein>
<evidence type="ECO:0000256" key="2">
    <source>
        <dbReference type="ARBA" id="ARBA00022692"/>
    </source>
</evidence>
<organism evidence="7 8">
    <name type="scientific">Diplodia seriata</name>
    <dbReference type="NCBI Taxonomy" id="420778"/>
    <lineage>
        <taxon>Eukaryota</taxon>
        <taxon>Fungi</taxon>
        <taxon>Dikarya</taxon>
        <taxon>Ascomycota</taxon>
        <taxon>Pezizomycotina</taxon>
        <taxon>Dothideomycetes</taxon>
        <taxon>Dothideomycetes incertae sedis</taxon>
        <taxon>Botryosphaeriales</taxon>
        <taxon>Botryosphaeriaceae</taxon>
        <taxon>Diplodia</taxon>
    </lineage>
</organism>
<keyword evidence="4 6" id="KW-0472">Membrane</keyword>
<name>A0A1S8BLN1_9PEZI</name>
<dbReference type="GO" id="GO:0016020">
    <property type="term" value="C:membrane"/>
    <property type="evidence" value="ECO:0007669"/>
    <property type="project" value="UniProtKB-SubCell"/>
</dbReference>
<dbReference type="OrthoDB" id="3945154at2759"/>
<evidence type="ECO:0000313" key="8">
    <source>
        <dbReference type="Proteomes" id="UP000190776"/>
    </source>
</evidence>
<reference evidence="7 8" key="1">
    <citation type="submission" date="2017-01" db="EMBL/GenBank/DDBJ databases">
        <title>Draft genome sequence of Diplodia seriata F98.1, a fungal species involved in grapevine trunk diseases.</title>
        <authorList>
            <person name="Robert-Siegwald G."/>
            <person name="Vallet J."/>
            <person name="Abou-Mansour E."/>
            <person name="Xu J."/>
            <person name="Rey P."/>
            <person name="Bertsch C."/>
            <person name="Rego C."/>
            <person name="Larignon P."/>
            <person name="Fontaine F."/>
            <person name="Lebrun M.-H."/>
        </authorList>
    </citation>
    <scope>NUCLEOTIDE SEQUENCE [LARGE SCALE GENOMIC DNA]</scope>
    <source>
        <strain evidence="7 8">F98.1</strain>
    </source>
</reference>